<dbReference type="PANTHER" id="PTHR45672:SF3">
    <property type="entry name" value="THIOREDOXIN DOMAIN-CONTAINING PROTEIN 5"/>
    <property type="match status" value="1"/>
</dbReference>
<name>A0A267DSM7_9PLAT</name>
<dbReference type="GO" id="GO:0003756">
    <property type="term" value="F:protein disulfide isomerase activity"/>
    <property type="evidence" value="ECO:0007669"/>
    <property type="project" value="TreeGrafter"/>
</dbReference>
<dbReference type="Proteomes" id="UP000215902">
    <property type="component" value="Unassembled WGS sequence"/>
</dbReference>
<proteinExistence type="inferred from homology"/>
<evidence type="ECO:0000259" key="3">
    <source>
        <dbReference type="PROSITE" id="PS51352"/>
    </source>
</evidence>
<dbReference type="GO" id="GO:0005783">
    <property type="term" value="C:endoplasmic reticulum"/>
    <property type="evidence" value="ECO:0007669"/>
    <property type="project" value="TreeGrafter"/>
</dbReference>
<sequence length="404" mass="45362">MYSLYYRLAWKLSFIGLGLISFVYAKSSTHISLMNDIKERNVLVTYYSAKCPFSQQFLKLWKGIDVHSLPTVGSGFASHLIDCEAETELCAKHKIKYYPSIRFHQHGSHQPQVFRGRRTAGTLLSFLGKAMLGSTVPAVEAEALGDTAASPPLMLDGVMELTDANFDSFTAGGPVFVKFFTDWCPHCKLLKPLFPQLAPLAKRLGVALGQVNCESQPDTCSKQAVPHYPYMALFGHGRRLGVHEADNTIENWQQFLQLKLQELVADRAAAVSEGVLENWYSIVKPVSLTWSSFDKTARSTEFLFVKFFAPWCSHCQRLAPVWERLAQDLAQEFPDRQQLVLGRVDCTEEAGLCNQQGVRAYPSLLLYQQGHLVDSFRGLRDLAALSDFLRTAIGLRSKEQRSEL</sequence>
<keyword evidence="5" id="KW-1185">Reference proteome</keyword>
<feature type="domain" description="Thioredoxin" evidence="3">
    <location>
        <begin position="262"/>
        <end position="394"/>
    </location>
</feature>
<keyword evidence="2" id="KW-0732">Signal</keyword>
<dbReference type="InterPro" id="IPR017937">
    <property type="entry name" value="Thioredoxin_CS"/>
</dbReference>
<dbReference type="OrthoDB" id="71336at2759"/>
<evidence type="ECO:0000313" key="5">
    <source>
        <dbReference type="Proteomes" id="UP000215902"/>
    </source>
</evidence>
<dbReference type="EMBL" id="NIVC01003290">
    <property type="protein sequence ID" value="PAA52166.1"/>
    <property type="molecule type" value="Genomic_DNA"/>
</dbReference>
<comment type="caution">
    <text evidence="4">The sequence shown here is derived from an EMBL/GenBank/DDBJ whole genome shotgun (WGS) entry which is preliminary data.</text>
</comment>
<dbReference type="STRING" id="282301.A0A267DSM7"/>
<accession>A0A267DSM7</accession>
<dbReference type="CDD" id="cd02961">
    <property type="entry name" value="PDI_a_family"/>
    <property type="match status" value="2"/>
</dbReference>
<dbReference type="InterPro" id="IPR036249">
    <property type="entry name" value="Thioredoxin-like_sf"/>
</dbReference>
<evidence type="ECO:0000256" key="2">
    <source>
        <dbReference type="ARBA" id="ARBA00022729"/>
    </source>
</evidence>
<feature type="domain" description="Thioredoxin" evidence="3">
    <location>
        <begin position="130"/>
        <end position="261"/>
    </location>
</feature>
<gene>
    <name evidence="4" type="ORF">BOX15_Mlig024917g2</name>
</gene>
<dbReference type="InterPro" id="IPR013766">
    <property type="entry name" value="Thioredoxin_domain"/>
</dbReference>
<dbReference type="PRINTS" id="PR00421">
    <property type="entry name" value="THIOREDOXIN"/>
</dbReference>
<reference evidence="4 5" key="1">
    <citation type="submission" date="2017-06" db="EMBL/GenBank/DDBJ databases">
        <title>A platform for efficient transgenesis in Macrostomum lignano, a flatworm model organism for stem cell research.</title>
        <authorList>
            <person name="Berezikov E."/>
        </authorList>
    </citation>
    <scope>NUCLEOTIDE SEQUENCE [LARGE SCALE GENOMIC DNA]</scope>
    <source>
        <strain evidence="4">DV1</strain>
        <tissue evidence="4">Whole organism</tissue>
    </source>
</reference>
<dbReference type="PROSITE" id="PS51352">
    <property type="entry name" value="THIOREDOXIN_2"/>
    <property type="match status" value="2"/>
</dbReference>
<protein>
    <recommendedName>
        <fullName evidence="3">Thioredoxin domain-containing protein</fullName>
    </recommendedName>
</protein>
<evidence type="ECO:0000313" key="4">
    <source>
        <dbReference type="EMBL" id="PAA52166.1"/>
    </source>
</evidence>
<organism evidence="4 5">
    <name type="scientific">Macrostomum lignano</name>
    <dbReference type="NCBI Taxonomy" id="282301"/>
    <lineage>
        <taxon>Eukaryota</taxon>
        <taxon>Metazoa</taxon>
        <taxon>Spiralia</taxon>
        <taxon>Lophotrochozoa</taxon>
        <taxon>Platyhelminthes</taxon>
        <taxon>Rhabditophora</taxon>
        <taxon>Macrostomorpha</taxon>
        <taxon>Macrostomida</taxon>
        <taxon>Macrostomidae</taxon>
        <taxon>Macrostomum</taxon>
    </lineage>
</organism>
<dbReference type="GO" id="GO:0006457">
    <property type="term" value="P:protein folding"/>
    <property type="evidence" value="ECO:0007669"/>
    <property type="project" value="TreeGrafter"/>
</dbReference>
<dbReference type="AlphaFoldDB" id="A0A267DSM7"/>
<dbReference type="Pfam" id="PF00085">
    <property type="entry name" value="Thioredoxin"/>
    <property type="match status" value="3"/>
</dbReference>
<dbReference type="SUPFAM" id="SSF52833">
    <property type="entry name" value="Thioredoxin-like"/>
    <property type="match status" value="3"/>
</dbReference>
<dbReference type="PANTHER" id="PTHR45672">
    <property type="entry name" value="PROTEIN DISULFIDE-ISOMERASE C17H9.14C-RELATED"/>
    <property type="match status" value="1"/>
</dbReference>
<dbReference type="PROSITE" id="PS00194">
    <property type="entry name" value="THIOREDOXIN_1"/>
    <property type="match status" value="1"/>
</dbReference>
<dbReference type="Gene3D" id="3.40.30.10">
    <property type="entry name" value="Glutaredoxin"/>
    <property type="match status" value="3"/>
</dbReference>
<dbReference type="InterPro" id="IPR051063">
    <property type="entry name" value="PDI"/>
</dbReference>
<evidence type="ECO:0000256" key="1">
    <source>
        <dbReference type="ARBA" id="ARBA00006347"/>
    </source>
</evidence>
<comment type="similarity">
    <text evidence="1">Belongs to the protein disulfide isomerase family.</text>
</comment>